<dbReference type="PANTHER" id="PTHR10039:SF16">
    <property type="entry name" value="GPI INOSITOL-DEACYLASE"/>
    <property type="match status" value="1"/>
</dbReference>
<name>A0A8E2JXQ6_9PEZI</name>
<dbReference type="InterPro" id="IPR054471">
    <property type="entry name" value="GPIID_WHD"/>
</dbReference>
<dbReference type="Pfam" id="PF22939">
    <property type="entry name" value="WHD_GPIID"/>
    <property type="match status" value="1"/>
</dbReference>
<dbReference type="Pfam" id="PF24883">
    <property type="entry name" value="NPHP3_N"/>
    <property type="match status" value="1"/>
</dbReference>
<dbReference type="Proteomes" id="UP000250140">
    <property type="component" value="Unassembled WGS sequence"/>
</dbReference>
<evidence type="ECO:0008006" key="6">
    <source>
        <dbReference type="Google" id="ProtNLM"/>
    </source>
</evidence>
<organism evidence="4 5">
    <name type="scientific">Glonium stellatum</name>
    <dbReference type="NCBI Taxonomy" id="574774"/>
    <lineage>
        <taxon>Eukaryota</taxon>
        <taxon>Fungi</taxon>
        <taxon>Dikarya</taxon>
        <taxon>Ascomycota</taxon>
        <taxon>Pezizomycotina</taxon>
        <taxon>Dothideomycetes</taxon>
        <taxon>Pleosporomycetidae</taxon>
        <taxon>Gloniales</taxon>
        <taxon>Gloniaceae</taxon>
        <taxon>Glonium</taxon>
    </lineage>
</organism>
<accession>A0A8E2JXQ6</accession>
<dbReference type="PANTHER" id="PTHR10039">
    <property type="entry name" value="AMELOGENIN"/>
    <property type="match status" value="1"/>
</dbReference>
<feature type="domain" description="GPI inositol-deacylase winged helix" evidence="2">
    <location>
        <begin position="161"/>
        <end position="241"/>
    </location>
</feature>
<evidence type="ECO:0000313" key="4">
    <source>
        <dbReference type="EMBL" id="OCL13022.1"/>
    </source>
</evidence>
<evidence type="ECO:0000259" key="3">
    <source>
        <dbReference type="Pfam" id="PF24883"/>
    </source>
</evidence>
<feature type="domain" description="Nephrocystin 3-like N-terminal" evidence="3">
    <location>
        <begin position="7"/>
        <end position="46"/>
    </location>
</feature>
<dbReference type="OrthoDB" id="1577640at2759"/>
<proteinExistence type="predicted"/>
<evidence type="ECO:0000313" key="5">
    <source>
        <dbReference type="Proteomes" id="UP000250140"/>
    </source>
</evidence>
<keyword evidence="5" id="KW-1185">Reference proteome</keyword>
<reference evidence="4 5" key="1">
    <citation type="journal article" date="2016" name="Nat. Commun.">
        <title>Ectomycorrhizal ecology is imprinted in the genome of the dominant symbiotic fungus Cenococcum geophilum.</title>
        <authorList>
            <consortium name="DOE Joint Genome Institute"/>
            <person name="Peter M."/>
            <person name="Kohler A."/>
            <person name="Ohm R.A."/>
            <person name="Kuo A."/>
            <person name="Krutzmann J."/>
            <person name="Morin E."/>
            <person name="Arend M."/>
            <person name="Barry K.W."/>
            <person name="Binder M."/>
            <person name="Choi C."/>
            <person name="Clum A."/>
            <person name="Copeland A."/>
            <person name="Grisel N."/>
            <person name="Haridas S."/>
            <person name="Kipfer T."/>
            <person name="LaButti K."/>
            <person name="Lindquist E."/>
            <person name="Lipzen A."/>
            <person name="Maire R."/>
            <person name="Meier B."/>
            <person name="Mihaltcheva S."/>
            <person name="Molinier V."/>
            <person name="Murat C."/>
            <person name="Poggeler S."/>
            <person name="Quandt C.A."/>
            <person name="Sperisen C."/>
            <person name="Tritt A."/>
            <person name="Tisserant E."/>
            <person name="Crous P.W."/>
            <person name="Henrissat B."/>
            <person name="Nehls U."/>
            <person name="Egli S."/>
            <person name="Spatafora J.W."/>
            <person name="Grigoriev I.V."/>
            <person name="Martin F.M."/>
        </authorList>
    </citation>
    <scope>NUCLEOTIDE SEQUENCE [LARGE SCALE GENOMIC DNA]</scope>
    <source>
        <strain evidence="4 5">CBS 207.34</strain>
    </source>
</reference>
<feature type="non-terminal residue" evidence="4">
    <location>
        <position position="285"/>
    </location>
</feature>
<evidence type="ECO:0000259" key="2">
    <source>
        <dbReference type="Pfam" id="PF22939"/>
    </source>
</evidence>
<dbReference type="InterPro" id="IPR056884">
    <property type="entry name" value="NPHP3-like_N"/>
</dbReference>
<keyword evidence="1" id="KW-0677">Repeat</keyword>
<gene>
    <name evidence="4" type="ORF">AOQ84DRAFT_283938</name>
</gene>
<sequence length="285" mass="32132">MVVEFPETYIVLDALDECDDRGKTLDIIWRLESLKSKNLHILVASRKEADIERSIMSFLSAGLCVDLQAAPVDEDIRSYVSYRWSNDKNLERWKGKPEIQAEVEAALFKRSNGMFRWTACQLDALGSCLTRAKLRKALQNLPPTLAETYERILVSIGPNADYAQQILRWLTFSKEPLSTEQIAEVVAIDVDNGGVFDEDGILESPNDVLTICSSLVAITKPRRNRRIVSLAHYSVQEYLLSIPMGAPSPIGSYRIESSETNAFIAQGCLVYLLRFQDPEKLLTEK</sequence>
<dbReference type="AlphaFoldDB" id="A0A8E2JXQ6"/>
<protein>
    <recommendedName>
        <fullName evidence="6">NACHT domain-containing protein</fullName>
    </recommendedName>
</protein>
<dbReference type="EMBL" id="KV748795">
    <property type="protein sequence ID" value="OCL13022.1"/>
    <property type="molecule type" value="Genomic_DNA"/>
</dbReference>
<evidence type="ECO:0000256" key="1">
    <source>
        <dbReference type="ARBA" id="ARBA00022737"/>
    </source>
</evidence>